<dbReference type="GO" id="GO:0000779">
    <property type="term" value="C:condensed chromosome, centromeric region"/>
    <property type="evidence" value="ECO:0007669"/>
    <property type="project" value="TreeGrafter"/>
</dbReference>
<evidence type="ECO:0000259" key="3">
    <source>
        <dbReference type="Pfam" id="PF12922"/>
    </source>
</evidence>
<dbReference type="GO" id="GO:0042393">
    <property type="term" value="F:histone binding"/>
    <property type="evidence" value="ECO:0007669"/>
    <property type="project" value="TreeGrafter"/>
</dbReference>
<proteinExistence type="predicted"/>
<evidence type="ECO:0000256" key="2">
    <source>
        <dbReference type="SAM" id="MobiDB-lite"/>
    </source>
</evidence>
<dbReference type="PANTHER" id="PTHR14222">
    <property type="entry name" value="CONDENSIN"/>
    <property type="match status" value="1"/>
</dbReference>
<keyword evidence="1" id="KW-0226">DNA condensation</keyword>
<comment type="caution">
    <text evidence="4">The sequence shown here is derived from an EMBL/GenBank/DDBJ whole genome shotgun (WGS) entry which is preliminary data.</text>
</comment>
<dbReference type="EMBL" id="BMAT01001662">
    <property type="protein sequence ID" value="GFR90044.1"/>
    <property type="molecule type" value="Genomic_DNA"/>
</dbReference>
<evidence type="ECO:0000313" key="4">
    <source>
        <dbReference type="EMBL" id="GFR90044.1"/>
    </source>
</evidence>
<dbReference type="PANTHER" id="PTHR14222:SF2">
    <property type="entry name" value="CONDENSIN COMPLEX SUBUNIT 1"/>
    <property type="match status" value="1"/>
</dbReference>
<organism evidence="4 5">
    <name type="scientific">Elysia marginata</name>
    <dbReference type="NCBI Taxonomy" id="1093978"/>
    <lineage>
        <taxon>Eukaryota</taxon>
        <taxon>Metazoa</taxon>
        <taxon>Spiralia</taxon>
        <taxon>Lophotrochozoa</taxon>
        <taxon>Mollusca</taxon>
        <taxon>Gastropoda</taxon>
        <taxon>Heterobranchia</taxon>
        <taxon>Euthyneura</taxon>
        <taxon>Panpulmonata</taxon>
        <taxon>Sacoglossa</taxon>
        <taxon>Placobranchoidea</taxon>
        <taxon>Plakobranchidae</taxon>
        <taxon>Elysia</taxon>
    </lineage>
</organism>
<feature type="compositionally biased region" description="Acidic residues" evidence="2">
    <location>
        <begin position="507"/>
        <end position="518"/>
    </location>
</feature>
<accession>A0AAV4GX98</accession>
<dbReference type="InterPro" id="IPR026971">
    <property type="entry name" value="CND1/NCAPD3"/>
</dbReference>
<sequence length="787" mass="87069">MAINFAIPSSRDDLLSSGGSDNYYVEEILTVRQVVPALQALKSVCRGNSQCIVEHFDSLFSILCIQKDLDAASKEEAWHLLLKGSQTFLTRLTSDLDQCDLAREDRVACLNATKMAIYLLCQYLELFDGEATRPGAVATGKGRGKKAKASSSTSDLDWDYERHEGVQLLLSFIHLSLTKLWDPPVAEEEFVSLVSGCCYKLLENPTTSKNKETLVAIAHILGNLIKRYNHGLGNVDAKEAARDAAVGKAYAGFLVEIAEKLPKVVMPTMALLVGHLEGESYTLRNGILGMMGEILTRYICKEELDDKLRSTRDGFFEKLEDHIHDVNAFVRSKVLQIWLTIVDEKCLPLLRQEIVMSLVVGRLSDKSSIVRKNALQLVTALLKSNPFAARLSVEDLRTNYEKEKTTLEEMTPTPLVSEASKPEGEKINQEWAALELGLLEAVGNWSSKQVDTSALIGDEEPSQQILEKIVKLVQAEQFSDALMLTAAAAECYPDCPPLQNYKTQEKDVDDTEEDEAKETEDKECGTHNLGTAIKEVFFYVKQPLVQNEVDVASSELSTEVAKQQTLVQYLKNSLTFAVQVQECIPIICQLLGSKNTTDILEAINFLVTATEFGVVAATAGVRKMMVLVWSQEQTVREAVTGAYRQLYLQPKGKNSKAAAASVVKNLSALLIGCTYGDLSSLETLVCEFVKSGDINKPVIQTLWETFTLKSSSVTEQDARAAVMLISMCARAEPNIAKSNLEVLVQEGLGQRAEKDYLLAQGTCQTLLKITATPRVILYIQHCWQRKP</sequence>
<name>A0AAV4GX98_9GAST</name>
<feature type="domain" description="Condensin complex subunit 1 N-terminal" evidence="3">
    <location>
        <begin position="73"/>
        <end position="233"/>
    </location>
</feature>
<evidence type="ECO:0000313" key="5">
    <source>
        <dbReference type="Proteomes" id="UP000762676"/>
    </source>
</evidence>
<dbReference type="InterPro" id="IPR011989">
    <property type="entry name" value="ARM-like"/>
</dbReference>
<evidence type="ECO:0000256" key="1">
    <source>
        <dbReference type="ARBA" id="ARBA00023067"/>
    </source>
</evidence>
<dbReference type="GO" id="GO:0010032">
    <property type="term" value="P:meiotic chromosome condensation"/>
    <property type="evidence" value="ECO:0007669"/>
    <property type="project" value="TreeGrafter"/>
</dbReference>
<dbReference type="GO" id="GO:0007076">
    <property type="term" value="P:mitotic chromosome condensation"/>
    <property type="evidence" value="ECO:0007669"/>
    <property type="project" value="InterPro"/>
</dbReference>
<dbReference type="InterPro" id="IPR016024">
    <property type="entry name" value="ARM-type_fold"/>
</dbReference>
<dbReference type="Proteomes" id="UP000762676">
    <property type="component" value="Unassembled WGS sequence"/>
</dbReference>
<dbReference type="Gene3D" id="1.25.10.10">
    <property type="entry name" value="Leucine-rich Repeat Variant"/>
    <property type="match status" value="1"/>
</dbReference>
<keyword evidence="5" id="KW-1185">Reference proteome</keyword>
<dbReference type="InterPro" id="IPR024324">
    <property type="entry name" value="Condensin_cplx_su1_N"/>
</dbReference>
<dbReference type="AlphaFoldDB" id="A0AAV4GX98"/>
<dbReference type="SUPFAM" id="SSF48371">
    <property type="entry name" value="ARM repeat"/>
    <property type="match status" value="1"/>
</dbReference>
<reference evidence="4 5" key="1">
    <citation type="journal article" date="2021" name="Elife">
        <title>Chloroplast acquisition without the gene transfer in kleptoplastic sea slugs, Plakobranchus ocellatus.</title>
        <authorList>
            <person name="Maeda T."/>
            <person name="Takahashi S."/>
            <person name="Yoshida T."/>
            <person name="Shimamura S."/>
            <person name="Takaki Y."/>
            <person name="Nagai Y."/>
            <person name="Toyoda A."/>
            <person name="Suzuki Y."/>
            <person name="Arimoto A."/>
            <person name="Ishii H."/>
            <person name="Satoh N."/>
            <person name="Nishiyama T."/>
            <person name="Hasebe M."/>
            <person name="Maruyama T."/>
            <person name="Minagawa J."/>
            <person name="Obokata J."/>
            <person name="Shigenobu S."/>
        </authorList>
    </citation>
    <scope>NUCLEOTIDE SEQUENCE [LARGE SCALE GENOMIC DNA]</scope>
</reference>
<feature type="region of interest" description="Disordered" evidence="2">
    <location>
        <begin position="502"/>
        <end position="523"/>
    </location>
</feature>
<gene>
    <name evidence="4" type="ORF">ElyMa_000807800</name>
</gene>
<protein>
    <submittedName>
        <fullName evidence="4">Condensin complex subunit 1</fullName>
    </submittedName>
</protein>
<dbReference type="Pfam" id="PF12922">
    <property type="entry name" value="Cnd1_N"/>
    <property type="match status" value="1"/>
</dbReference>
<dbReference type="GO" id="GO:0000796">
    <property type="term" value="C:condensin complex"/>
    <property type="evidence" value="ECO:0007669"/>
    <property type="project" value="TreeGrafter"/>
</dbReference>